<dbReference type="OrthoDB" id="9811177at2"/>
<dbReference type="KEGG" id="acry:AC20117_00425"/>
<dbReference type="AlphaFoldDB" id="A0A1H1FF49"/>
<dbReference type="CDD" id="cd07344">
    <property type="entry name" value="M48_yhfN_like"/>
    <property type="match status" value="1"/>
</dbReference>
<dbReference type="RefSeq" id="WP_074701533.1">
    <property type="nucleotide sequence ID" value="NZ_CP018863.1"/>
</dbReference>
<reference evidence="3 4" key="1">
    <citation type="submission" date="2016-10" db="EMBL/GenBank/DDBJ databases">
        <authorList>
            <person name="de Groot N.N."/>
        </authorList>
    </citation>
    <scope>NUCLEOTIDE SEQUENCE [LARGE SCALE GENOMIC DNA]</scope>
    <source>
        <strain evidence="3 4">DSM 20117</strain>
    </source>
</reference>
<accession>A0A1H1FF49</accession>
<dbReference type="Proteomes" id="UP000181917">
    <property type="component" value="Unassembled WGS sequence"/>
</dbReference>
<dbReference type="InterPro" id="IPR002725">
    <property type="entry name" value="YgjP-like_metallopeptidase"/>
</dbReference>
<organism evidence="3 4">
    <name type="scientific">Crystallibacter crystallopoietes</name>
    <dbReference type="NCBI Taxonomy" id="37928"/>
    <lineage>
        <taxon>Bacteria</taxon>
        <taxon>Bacillati</taxon>
        <taxon>Actinomycetota</taxon>
        <taxon>Actinomycetes</taxon>
        <taxon>Micrococcales</taxon>
        <taxon>Micrococcaceae</taxon>
        <taxon>Crystallibacter</taxon>
    </lineage>
</organism>
<dbReference type="InterPro" id="IPR053136">
    <property type="entry name" value="UTP_pyrophosphatase-like"/>
</dbReference>
<feature type="domain" description="YgjP-like metallopeptidase" evidence="2">
    <location>
        <begin position="115"/>
        <end position="183"/>
    </location>
</feature>
<protein>
    <recommendedName>
        <fullName evidence="2">YgjP-like metallopeptidase domain-containing protein</fullName>
    </recommendedName>
</protein>
<dbReference type="PANTHER" id="PTHR30399:SF1">
    <property type="entry name" value="UTP PYROPHOSPHATASE"/>
    <property type="match status" value="1"/>
</dbReference>
<feature type="region of interest" description="Disordered" evidence="1">
    <location>
        <begin position="1"/>
        <end position="23"/>
    </location>
</feature>
<evidence type="ECO:0000313" key="3">
    <source>
        <dbReference type="EMBL" id="SDQ99490.1"/>
    </source>
</evidence>
<sequence>MRDGQKSTALRAGDGPAALTTKDGKPVVVKRSNRRRRTVSAGWRDGEMIISIPGHFTAAQEREWVSRMVARLEAKSDADVGKRKVRSDEALMHRAAMLSGRYISGNPCPESIRWVSNQNGRWGSCTPARGTIRISDKIEGMPQWVIDYVILHELAHLVVPGHGPDFWDVLEPYPDLARAKAFLDGAAFAMGRGLSDSGGDPLGDDVED</sequence>
<evidence type="ECO:0000313" key="4">
    <source>
        <dbReference type="Proteomes" id="UP000181917"/>
    </source>
</evidence>
<dbReference type="PANTHER" id="PTHR30399">
    <property type="entry name" value="UNCHARACTERIZED PROTEIN YGJP"/>
    <property type="match status" value="1"/>
</dbReference>
<dbReference type="Pfam" id="PF01863">
    <property type="entry name" value="YgjP-like"/>
    <property type="match status" value="1"/>
</dbReference>
<evidence type="ECO:0000259" key="2">
    <source>
        <dbReference type="Pfam" id="PF01863"/>
    </source>
</evidence>
<keyword evidence="4" id="KW-1185">Reference proteome</keyword>
<dbReference type="Gene3D" id="3.30.2010.10">
    <property type="entry name" value="Metalloproteases ('zincins'), catalytic domain"/>
    <property type="match status" value="1"/>
</dbReference>
<name>A0A1H1FF49_9MICC</name>
<dbReference type="EMBL" id="FNKH01000002">
    <property type="protein sequence ID" value="SDQ99490.1"/>
    <property type="molecule type" value="Genomic_DNA"/>
</dbReference>
<gene>
    <name evidence="3" type="ORF">SAMN04489742_3413</name>
</gene>
<evidence type="ECO:0000256" key="1">
    <source>
        <dbReference type="SAM" id="MobiDB-lite"/>
    </source>
</evidence>
<proteinExistence type="predicted"/>
<dbReference type="STRING" id="37928.SAMN04489742_3413"/>